<dbReference type="InterPro" id="IPR009030">
    <property type="entry name" value="Growth_fac_rcpt_cys_sf"/>
</dbReference>
<dbReference type="Gene3D" id="3.40.50.200">
    <property type="entry name" value="Peptidase S8/S53 domain"/>
    <property type="match status" value="1"/>
</dbReference>
<protein>
    <submittedName>
        <fullName evidence="12">Furin</fullName>
    </submittedName>
</protein>
<dbReference type="InterPro" id="IPR023828">
    <property type="entry name" value="Peptidase_S8_Ser-AS"/>
</dbReference>
<keyword evidence="7" id="KW-0325">Glycoprotein</keyword>
<dbReference type="PROSITE" id="PS51829">
    <property type="entry name" value="P_HOMO_B"/>
    <property type="match status" value="1"/>
</dbReference>
<evidence type="ECO:0000256" key="4">
    <source>
        <dbReference type="ARBA" id="ARBA00022801"/>
    </source>
</evidence>
<dbReference type="InterPro" id="IPR008979">
    <property type="entry name" value="Galactose-bd-like_sf"/>
</dbReference>
<gene>
    <name evidence="12" type="ORF">Bpfe_000010</name>
</gene>
<dbReference type="PROSITE" id="PS51892">
    <property type="entry name" value="SUBTILASE"/>
    <property type="match status" value="1"/>
</dbReference>
<feature type="region of interest" description="Disordered" evidence="9">
    <location>
        <begin position="1"/>
        <end position="25"/>
    </location>
</feature>
<keyword evidence="13" id="KW-1185">Reference proteome</keyword>
<evidence type="ECO:0000259" key="11">
    <source>
        <dbReference type="PROSITE" id="PS51829"/>
    </source>
</evidence>
<evidence type="ECO:0000256" key="7">
    <source>
        <dbReference type="ARBA" id="ARBA00023180"/>
    </source>
</evidence>
<dbReference type="GO" id="GO:0000139">
    <property type="term" value="C:Golgi membrane"/>
    <property type="evidence" value="ECO:0007669"/>
    <property type="project" value="TreeGrafter"/>
</dbReference>
<feature type="domain" description="P/Homo B" evidence="11">
    <location>
        <begin position="258"/>
        <end position="394"/>
    </location>
</feature>
<dbReference type="AlphaFoldDB" id="A0AAD8CCE4"/>
<comment type="similarity">
    <text evidence="8">Belongs to the peptidase S8 family.</text>
</comment>
<comment type="caution">
    <text evidence="12">The sequence shown here is derived from an EMBL/GenBank/DDBJ whole genome shotgun (WGS) entry which is preliminary data.</text>
</comment>
<dbReference type="Gene3D" id="2.10.220.10">
    <property type="entry name" value="Hormone Receptor, Insulin-like Growth Factor Receptor 1, Chain A, domain 2"/>
    <property type="match status" value="1"/>
</dbReference>
<evidence type="ECO:0000313" key="12">
    <source>
        <dbReference type="EMBL" id="KAK0070027.1"/>
    </source>
</evidence>
<keyword evidence="6" id="KW-0865">Zymogen</keyword>
<dbReference type="SUPFAM" id="SSF52743">
    <property type="entry name" value="Subtilisin-like"/>
    <property type="match status" value="1"/>
</dbReference>
<evidence type="ECO:0000256" key="8">
    <source>
        <dbReference type="PROSITE-ProRule" id="PRU01240"/>
    </source>
</evidence>
<dbReference type="CDD" id="cd00064">
    <property type="entry name" value="FU"/>
    <property type="match status" value="1"/>
</dbReference>
<keyword evidence="5 8" id="KW-0720">Serine protease</keyword>
<reference evidence="12" key="1">
    <citation type="journal article" date="2023" name="PLoS Negl. Trop. Dis.">
        <title>A genome sequence for Biomphalaria pfeifferi, the major vector snail for the human-infecting parasite Schistosoma mansoni.</title>
        <authorList>
            <person name="Bu L."/>
            <person name="Lu L."/>
            <person name="Laidemitt M.R."/>
            <person name="Zhang S.M."/>
            <person name="Mutuku M."/>
            <person name="Mkoji G."/>
            <person name="Steinauer M."/>
            <person name="Loker E.S."/>
        </authorList>
    </citation>
    <scope>NUCLEOTIDE SEQUENCE</scope>
    <source>
        <strain evidence="12">KasaAsao</strain>
    </source>
</reference>
<dbReference type="FunFam" id="2.60.120.260:FF:000006">
    <property type="entry name" value="Proprotein convertase subtilisin/kexin type 5"/>
    <property type="match status" value="1"/>
</dbReference>
<keyword evidence="4 8" id="KW-0378">Hydrolase</keyword>
<feature type="active site" description="Charge relay system" evidence="8">
    <location>
        <position position="183"/>
    </location>
</feature>
<dbReference type="SUPFAM" id="SSF57184">
    <property type="entry name" value="Growth factor receptor domain"/>
    <property type="match status" value="1"/>
</dbReference>
<feature type="non-terminal residue" evidence="12">
    <location>
        <position position="1"/>
    </location>
</feature>
<dbReference type="Proteomes" id="UP001233172">
    <property type="component" value="Unassembled WGS sequence"/>
</dbReference>
<feature type="compositionally biased region" description="Low complexity" evidence="9">
    <location>
        <begin position="448"/>
        <end position="465"/>
    </location>
</feature>
<dbReference type="PROSITE" id="PS00137">
    <property type="entry name" value="SUBTILASE_HIS"/>
    <property type="match status" value="1"/>
</dbReference>
<dbReference type="Pfam" id="PF00082">
    <property type="entry name" value="Peptidase_S8"/>
    <property type="match status" value="1"/>
</dbReference>
<keyword evidence="3" id="KW-0732">Signal</keyword>
<reference evidence="12" key="2">
    <citation type="submission" date="2023-04" db="EMBL/GenBank/DDBJ databases">
        <authorList>
            <person name="Bu L."/>
            <person name="Lu L."/>
            <person name="Laidemitt M.R."/>
            <person name="Zhang S.M."/>
            <person name="Mutuku M."/>
            <person name="Mkoji G."/>
            <person name="Steinauer M."/>
            <person name="Loker E.S."/>
        </authorList>
    </citation>
    <scope>NUCLEOTIDE SEQUENCE</scope>
    <source>
        <strain evidence="12">KasaAsao</strain>
        <tissue evidence="12">Whole Snail</tissue>
    </source>
</reference>
<sequence>DPNASYDVNGHDPDPQPRYDYSNENRHGTRCAGEVAAHADNNVCGLGVAYNARIGGVRMLDGDVTDSVEAQSLGLNFDHIHIYSASWGPDDDGRTGRKGLGSIYVWASGNGGRDSDNCNCDGYTNSIYTISISSATENGHIPWYSEACSSTLATTYSSGSGGEKQIVTTDLRKSCTETHTGTSGSAPLAAGIIALALEANPMLTWRDMQHIVVETAKADNLNAPDWAFNGVGKKVSHSFGFGLMDAAAMVSLARNWTTVPAQHICEIRCSDHNSRIIPTNGKIFVPLTTDGCEHTVNHVKYLEHVQARITLSSYRRGEIRIFLSSPSNTRSTLLAKRTRDVSKEGFNNWAFMTTHNWGEPAKGQWTLEIENGASIARPVKLRDWVLVLYGTDSPPRKSPTSARSPHYDYGVHYNVNEPPRPVDRTKTTFTYDDPMYNTDEDEDYYQKTPAPLTTRPPTTTTTKSTTPFYQAYQGNRKQSVDSPHYPTHNPELKEWTLVMMGTSPHLTKRNGSTQSGSNNATSDGSFTCAGVTSNGICIGKVRELRTVSGRARELRTVSGKVGELRTVSGKVRELRTVSGKVRELKTVSGKVGELRTVSGKVRELRTVSGRARELRTVSGKVGELRTVSGKVRELRTVSGKVRELKTVSGKVGELRTVSGKVRELRTVSGRARELRTVSGKVGELRTVSGKVRELRTVSGKVRELKTVSGKVGELRTVSGRARELRTVSGKVGELRTVSGKVRELRTVSGKVGELRTVSGKVRELRTVSGKVGELRSVSGKVGKLRTVSGKVGELRTVSGKVGELRTVSGRARELRTVSGKFGELRTVSGRREFECKPGYFKMGEHCVAHCPQHYFGSVQGSKSMLHSQGECKLCHDSCLNCKGSKATDCFQCASGFERKGDVCEKKMIWDLLDPDVMKHLAWAIILCIAAILLFSVVFGILQARERGRLCWKNKPNYVPDWGKGHYDGVTPNLAMHDHDMEAEFSLPAKTHTLFSQAIGYKHQRCSNRPGQFV</sequence>
<dbReference type="PROSITE" id="PS00138">
    <property type="entry name" value="SUBTILASE_SER"/>
    <property type="match status" value="1"/>
</dbReference>
<dbReference type="GO" id="GO:0005802">
    <property type="term" value="C:trans-Golgi network"/>
    <property type="evidence" value="ECO:0007669"/>
    <property type="project" value="TreeGrafter"/>
</dbReference>
<dbReference type="InterPro" id="IPR022398">
    <property type="entry name" value="Peptidase_S8_His-AS"/>
</dbReference>
<accession>A0AAD8CCE4</accession>
<dbReference type="Pfam" id="PF01483">
    <property type="entry name" value="P_proprotein"/>
    <property type="match status" value="1"/>
</dbReference>
<dbReference type="InterPro" id="IPR015500">
    <property type="entry name" value="Peptidase_S8_subtilisin-rel"/>
</dbReference>
<dbReference type="InterPro" id="IPR002884">
    <property type="entry name" value="P_dom"/>
</dbReference>
<dbReference type="InterPro" id="IPR000209">
    <property type="entry name" value="Peptidase_S8/S53_dom"/>
</dbReference>
<dbReference type="SUPFAM" id="SSF49785">
    <property type="entry name" value="Galactose-binding domain-like"/>
    <property type="match status" value="1"/>
</dbReference>
<evidence type="ECO:0000256" key="3">
    <source>
        <dbReference type="ARBA" id="ARBA00022729"/>
    </source>
</evidence>
<keyword evidence="10" id="KW-0812">Transmembrane</keyword>
<feature type="transmembrane region" description="Helical" evidence="10">
    <location>
        <begin position="920"/>
        <end position="941"/>
    </location>
</feature>
<dbReference type="CDD" id="cd04059">
    <property type="entry name" value="Peptidases_S8_Protein_convertases_Kexins_Furin-like"/>
    <property type="match status" value="1"/>
</dbReference>
<dbReference type="PRINTS" id="PR00723">
    <property type="entry name" value="SUBTILISIN"/>
</dbReference>
<feature type="active site" description="Charge relay system" evidence="8">
    <location>
        <position position="1"/>
    </location>
</feature>
<feature type="compositionally biased region" description="Basic and acidic residues" evidence="9">
    <location>
        <begin position="9"/>
        <end position="25"/>
    </location>
</feature>
<evidence type="ECO:0000256" key="9">
    <source>
        <dbReference type="SAM" id="MobiDB-lite"/>
    </source>
</evidence>
<dbReference type="SMART" id="SM00261">
    <property type="entry name" value="FU"/>
    <property type="match status" value="1"/>
</dbReference>
<proteinExistence type="inferred from homology"/>
<dbReference type="InterPro" id="IPR036852">
    <property type="entry name" value="Peptidase_S8/S53_dom_sf"/>
</dbReference>
<feature type="region of interest" description="Disordered" evidence="9">
    <location>
        <begin position="393"/>
        <end position="465"/>
    </location>
</feature>
<dbReference type="PANTHER" id="PTHR42884">
    <property type="entry name" value="PROPROTEIN CONVERTASE SUBTILISIN/KEXIN-RELATED"/>
    <property type="match status" value="1"/>
</dbReference>
<evidence type="ECO:0000256" key="1">
    <source>
        <dbReference type="ARBA" id="ARBA00022670"/>
    </source>
</evidence>
<name>A0AAD8CCE4_BIOPF</name>
<evidence type="ECO:0000256" key="2">
    <source>
        <dbReference type="ARBA" id="ARBA00022685"/>
    </source>
</evidence>
<evidence type="ECO:0000256" key="5">
    <source>
        <dbReference type="ARBA" id="ARBA00022825"/>
    </source>
</evidence>
<evidence type="ECO:0000256" key="6">
    <source>
        <dbReference type="ARBA" id="ARBA00023145"/>
    </source>
</evidence>
<dbReference type="Gene3D" id="2.60.120.260">
    <property type="entry name" value="Galactose-binding domain-like"/>
    <property type="match status" value="1"/>
</dbReference>
<dbReference type="GO" id="GO:0004252">
    <property type="term" value="F:serine-type endopeptidase activity"/>
    <property type="evidence" value="ECO:0007669"/>
    <property type="project" value="UniProtKB-UniRule"/>
</dbReference>
<evidence type="ECO:0000313" key="13">
    <source>
        <dbReference type="Proteomes" id="UP001233172"/>
    </source>
</evidence>
<keyword evidence="10" id="KW-1133">Transmembrane helix</keyword>
<keyword evidence="1 8" id="KW-0645">Protease</keyword>
<feature type="active site" description="Charge relay system" evidence="8">
    <location>
        <position position="27"/>
    </location>
</feature>
<organism evidence="12 13">
    <name type="scientific">Biomphalaria pfeifferi</name>
    <name type="common">Bloodfluke planorb</name>
    <name type="synonym">Freshwater snail</name>
    <dbReference type="NCBI Taxonomy" id="112525"/>
    <lineage>
        <taxon>Eukaryota</taxon>
        <taxon>Metazoa</taxon>
        <taxon>Spiralia</taxon>
        <taxon>Lophotrochozoa</taxon>
        <taxon>Mollusca</taxon>
        <taxon>Gastropoda</taxon>
        <taxon>Heterobranchia</taxon>
        <taxon>Euthyneura</taxon>
        <taxon>Panpulmonata</taxon>
        <taxon>Hygrophila</taxon>
        <taxon>Lymnaeoidea</taxon>
        <taxon>Planorbidae</taxon>
        <taxon>Biomphalaria</taxon>
    </lineage>
</organism>
<keyword evidence="2" id="KW-0165">Cleavage on pair of basic residues</keyword>
<dbReference type="EMBL" id="JASAOG010000001">
    <property type="protein sequence ID" value="KAK0070027.1"/>
    <property type="molecule type" value="Genomic_DNA"/>
</dbReference>
<dbReference type="InterPro" id="IPR034182">
    <property type="entry name" value="Kexin/furin"/>
</dbReference>
<dbReference type="GO" id="GO:0016486">
    <property type="term" value="P:peptide hormone processing"/>
    <property type="evidence" value="ECO:0007669"/>
    <property type="project" value="TreeGrafter"/>
</dbReference>
<keyword evidence="10" id="KW-0472">Membrane</keyword>
<dbReference type="InterPro" id="IPR006212">
    <property type="entry name" value="Furin_repeat"/>
</dbReference>
<dbReference type="PANTHER" id="PTHR42884:SF3">
    <property type="entry name" value="FURIN-LIKE PROTEASE 1, ISOFORMS 1_1-X_2"/>
    <property type="match status" value="1"/>
</dbReference>
<evidence type="ECO:0000256" key="10">
    <source>
        <dbReference type="SAM" id="Phobius"/>
    </source>
</evidence>